<dbReference type="Proteomes" id="UP000838878">
    <property type="component" value="Chromosome 14"/>
</dbReference>
<dbReference type="InterPro" id="IPR032803">
    <property type="entry name" value="PLDc_3"/>
</dbReference>
<dbReference type="GO" id="GO:0003824">
    <property type="term" value="F:catalytic activity"/>
    <property type="evidence" value="ECO:0007669"/>
    <property type="project" value="InterPro"/>
</dbReference>
<evidence type="ECO:0000313" key="3">
    <source>
        <dbReference type="EMBL" id="CAH0719887.1"/>
    </source>
</evidence>
<dbReference type="Gene3D" id="3.30.870.10">
    <property type="entry name" value="Endonuclease Chain A"/>
    <property type="match status" value="1"/>
</dbReference>
<dbReference type="PROSITE" id="PS50035">
    <property type="entry name" value="PLD"/>
    <property type="match status" value="1"/>
</dbReference>
<name>A0A8J9UGZ8_9NEOP</name>
<dbReference type="AlphaFoldDB" id="A0A8J9UGZ8"/>
<feature type="non-terminal residue" evidence="3">
    <location>
        <position position="255"/>
    </location>
</feature>
<gene>
    <name evidence="3" type="ORF">BINO364_LOCUS6178</name>
</gene>
<comment type="similarity">
    <text evidence="1">Belongs to the phospholipase D family.</text>
</comment>
<dbReference type="SUPFAM" id="SSF56024">
    <property type="entry name" value="Phospholipase D/nuclease"/>
    <property type="match status" value="1"/>
</dbReference>
<dbReference type="PANTHER" id="PTHR10185">
    <property type="entry name" value="PHOSPHOLIPASE D - RELATED"/>
    <property type="match status" value="1"/>
</dbReference>
<protein>
    <recommendedName>
        <fullName evidence="2">PLD phosphodiesterase domain-containing protein</fullName>
    </recommendedName>
</protein>
<accession>A0A8J9UGZ8</accession>
<evidence type="ECO:0000256" key="1">
    <source>
        <dbReference type="ARBA" id="ARBA00008664"/>
    </source>
</evidence>
<organism evidence="3 4">
    <name type="scientific">Brenthis ino</name>
    <name type="common">lesser marbled fritillary</name>
    <dbReference type="NCBI Taxonomy" id="405034"/>
    <lineage>
        <taxon>Eukaryota</taxon>
        <taxon>Metazoa</taxon>
        <taxon>Ecdysozoa</taxon>
        <taxon>Arthropoda</taxon>
        <taxon>Hexapoda</taxon>
        <taxon>Insecta</taxon>
        <taxon>Pterygota</taxon>
        <taxon>Neoptera</taxon>
        <taxon>Endopterygota</taxon>
        <taxon>Lepidoptera</taxon>
        <taxon>Glossata</taxon>
        <taxon>Ditrysia</taxon>
        <taxon>Papilionoidea</taxon>
        <taxon>Nymphalidae</taxon>
        <taxon>Heliconiinae</taxon>
        <taxon>Argynnini</taxon>
        <taxon>Brenthis</taxon>
    </lineage>
</organism>
<dbReference type="InterPro" id="IPR001736">
    <property type="entry name" value="PLipase_D/transphosphatidylase"/>
</dbReference>
<dbReference type="OrthoDB" id="1923775at2759"/>
<keyword evidence="4" id="KW-1185">Reference proteome</keyword>
<evidence type="ECO:0000313" key="4">
    <source>
        <dbReference type="Proteomes" id="UP000838878"/>
    </source>
</evidence>
<feature type="domain" description="PLD phosphodiesterase" evidence="2">
    <location>
        <begin position="177"/>
        <end position="203"/>
    </location>
</feature>
<reference evidence="3" key="1">
    <citation type="submission" date="2021-12" db="EMBL/GenBank/DDBJ databases">
        <authorList>
            <person name="Martin H S."/>
        </authorList>
    </citation>
    <scope>NUCLEOTIDE SEQUENCE</scope>
</reference>
<dbReference type="EMBL" id="OV170234">
    <property type="protein sequence ID" value="CAH0719887.1"/>
    <property type="molecule type" value="Genomic_DNA"/>
</dbReference>
<dbReference type="SMART" id="SM00155">
    <property type="entry name" value="PLDc"/>
    <property type="match status" value="1"/>
</dbReference>
<dbReference type="Pfam" id="PF13918">
    <property type="entry name" value="PLDc_3"/>
    <property type="match status" value="1"/>
</dbReference>
<dbReference type="PANTHER" id="PTHR10185:SF17">
    <property type="entry name" value="GM01519P-RELATED"/>
    <property type="match status" value="1"/>
</dbReference>
<sequence>MHTTFKKRAKEERIMIVYWSLGIADSIPDSWPDELSTDINMQHPINVSDGLHSYGAYITSSPPPLSPEGRTNDDDAIVNIIQSAEEFVYVSVMDYGPVLEYAPKLKFWPKIDDALRRAALEARARVRLLVSWWRHSQPAEDHFLAALAALRGAYPRVDLQVRRFIVPSTPEQDKIPYARVNHNKYMVTDKTAYISTSNWYGDYFVDTAGTSFVYNSNNNNHYNNNITNYIDIRTQLVEVFERDWNSPYAVPLRKL</sequence>
<proteinExistence type="inferred from homology"/>
<evidence type="ECO:0000259" key="2">
    <source>
        <dbReference type="PROSITE" id="PS50035"/>
    </source>
</evidence>
<dbReference type="InterPro" id="IPR050874">
    <property type="entry name" value="Diverse_PLD-related"/>
</dbReference>